<keyword evidence="6" id="KW-1185">Reference proteome</keyword>
<keyword evidence="5" id="KW-0689">Ribosomal protein</keyword>
<dbReference type="GeneID" id="19298743"/>
<keyword evidence="2" id="KW-0175">Coiled coil</keyword>
<proteinExistence type="inferred from homology"/>
<dbReference type="SUPFAM" id="SSF54211">
    <property type="entry name" value="Ribosomal protein S5 domain 2-like"/>
    <property type="match status" value="1"/>
</dbReference>
<evidence type="ECO:0000256" key="3">
    <source>
        <dbReference type="SAM" id="MobiDB-lite"/>
    </source>
</evidence>
<dbReference type="Proteomes" id="UP000030669">
    <property type="component" value="Unassembled WGS sequence"/>
</dbReference>
<dbReference type="PANTHER" id="PTHR16301:SF25">
    <property type="entry name" value="PROTEIN IMPACT"/>
    <property type="match status" value="1"/>
</dbReference>
<reference evidence="5 6" key="1">
    <citation type="journal article" date="2012" name="Science">
        <title>The Paleozoic origin of enzymatic lignin decomposition reconstructed from 31 fungal genomes.</title>
        <authorList>
            <person name="Floudas D."/>
            <person name="Binder M."/>
            <person name="Riley R."/>
            <person name="Barry K."/>
            <person name="Blanchette R.A."/>
            <person name="Henrissat B."/>
            <person name="Martinez A.T."/>
            <person name="Otillar R."/>
            <person name="Spatafora J.W."/>
            <person name="Yadav J.S."/>
            <person name="Aerts A."/>
            <person name="Benoit I."/>
            <person name="Boyd A."/>
            <person name="Carlson A."/>
            <person name="Copeland A."/>
            <person name="Coutinho P.M."/>
            <person name="de Vries R.P."/>
            <person name="Ferreira P."/>
            <person name="Findley K."/>
            <person name="Foster B."/>
            <person name="Gaskell J."/>
            <person name="Glotzer D."/>
            <person name="Gorecki P."/>
            <person name="Heitman J."/>
            <person name="Hesse C."/>
            <person name="Hori C."/>
            <person name="Igarashi K."/>
            <person name="Jurgens J.A."/>
            <person name="Kallen N."/>
            <person name="Kersten P."/>
            <person name="Kohler A."/>
            <person name="Kuees U."/>
            <person name="Kumar T.K.A."/>
            <person name="Kuo A."/>
            <person name="LaButti K."/>
            <person name="Larrondo L.F."/>
            <person name="Lindquist E."/>
            <person name="Ling A."/>
            <person name="Lombard V."/>
            <person name="Lucas S."/>
            <person name="Lundell T."/>
            <person name="Martin R."/>
            <person name="McLaughlin D.J."/>
            <person name="Morgenstern I."/>
            <person name="Morin E."/>
            <person name="Murat C."/>
            <person name="Nagy L.G."/>
            <person name="Nolan M."/>
            <person name="Ohm R.A."/>
            <person name="Patyshakuliyeva A."/>
            <person name="Rokas A."/>
            <person name="Ruiz-Duenas F.J."/>
            <person name="Sabat G."/>
            <person name="Salamov A."/>
            <person name="Samejima M."/>
            <person name="Schmutz J."/>
            <person name="Slot J.C."/>
            <person name="St John F."/>
            <person name="Stenlid J."/>
            <person name="Sun H."/>
            <person name="Sun S."/>
            <person name="Syed K."/>
            <person name="Tsang A."/>
            <person name="Wiebenga A."/>
            <person name="Young D."/>
            <person name="Pisabarro A."/>
            <person name="Eastwood D.C."/>
            <person name="Martin F."/>
            <person name="Cullen D."/>
            <person name="Grigoriev I.V."/>
            <person name="Hibbett D.S."/>
        </authorList>
    </citation>
    <scope>NUCLEOTIDE SEQUENCE [LARGE SCALE GENOMIC DNA]</scope>
    <source>
        <strain evidence="5 6">ATCC 11539</strain>
    </source>
</reference>
<protein>
    <submittedName>
        <fullName evidence="5">Ribosomal protein S5 domain 2-like protein</fullName>
    </submittedName>
</protein>
<accession>S7RL60</accession>
<dbReference type="InterPro" id="IPR023582">
    <property type="entry name" value="Impact"/>
</dbReference>
<dbReference type="PANTHER" id="PTHR16301">
    <property type="entry name" value="IMPACT-RELATED"/>
    <property type="match status" value="1"/>
</dbReference>
<sequence length="250" mass="27839">MAVPSAPNLDSFIKSSKTPPQTLATSQEVRDRKSIFVASAYKASSPSDARSIMKHVKNVVHAARPASHEIAAWRCMTLKEGKLGLDGPDDFEVQGGWEDDGEKYGGQRVLKVMQQEGVLDVIVIVSRWYGGIMLGPARFEHIETCAREVCRAFKLKQDMDECITVLTALDDELSKLREELARISSTLTPSKAHLPEQSTFKPEERKETKKPDYTALSDSLDIAKARRLITARENAIKSLRSILAKKQITK</sequence>
<keyword evidence="5" id="KW-0687">Ribonucleoprotein</keyword>
<dbReference type="AlphaFoldDB" id="S7RL60"/>
<dbReference type="RefSeq" id="XP_007866272.1">
    <property type="nucleotide sequence ID" value="XM_007868081.1"/>
</dbReference>
<dbReference type="Pfam" id="PF01205">
    <property type="entry name" value="Impact_N"/>
    <property type="match status" value="1"/>
</dbReference>
<dbReference type="KEGG" id="gtr:GLOTRDRAFT_105923"/>
<dbReference type="GO" id="GO:0005840">
    <property type="term" value="C:ribosome"/>
    <property type="evidence" value="ECO:0007669"/>
    <property type="project" value="UniProtKB-KW"/>
</dbReference>
<evidence type="ECO:0000259" key="4">
    <source>
        <dbReference type="Pfam" id="PF01205"/>
    </source>
</evidence>
<dbReference type="OrthoDB" id="69641at2759"/>
<dbReference type="InterPro" id="IPR001498">
    <property type="entry name" value="Impact_N"/>
</dbReference>
<evidence type="ECO:0000256" key="2">
    <source>
        <dbReference type="SAM" id="Coils"/>
    </source>
</evidence>
<dbReference type="EMBL" id="KB469302">
    <property type="protein sequence ID" value="EPQ55105.1"/>
    <property type="molecule type" value="Genomic_DNA"/>
</dbReference>
<feature type="compositionally biased region" description="Polar residues" evidence="3">
    <location>
        <begin position="13"/>
        <end position="27"/>
    </location>
</feature>
<dbReference type="GO" id="GO:0140469">
    <property type="term" value="P:GCN2-mediated signaling"/>
    <property type="evidence" value="ECO:0007669"/>
    <property type="project" value="TreeGrafter"/>
</dbReference>
<feature type="region of interest" description="Disordered" evidence="3">
    <location>
        <begin position="187"/>
        <end position="212"/>
    </location>
</feature>
<dbReference type="InterPro" id="IPR036956">
    <property type="entry name" value="Impact_N_sf"/>
</dbReference>
<comment type="similarity">
    <text evidence="1">Belongs to the IMPACT family.</text>
</comment>
<name>S7RL60_GLOTA</name>
<dbReference type="InterPro" id="IPR020568">
    <property type="entry name" value="Ribosomal_Su5_D2-typ_SF"/>
</dbReference>
<dbReference type="GO" id="GO:0005737">
    <property type="term" value="C:cytoplasm"/>
    <property type="evidence" value="ECO:0007669"/>
    <property type="project" value="TreeGrafter"/>
</dbReference>
<feature type="coiled-coil region" evidence="2">
    <location>
        <begin position="159"/>
        <end position="186"/>
    </location>
</feature>
<dbReference type="Gene3D" id="3.30.230.30">
    <property type="entry name" value="Impact, N-terminal domain"/>
    <property type="match status" value="1"/>
</dbReference>
<gene>
    <name evidence="5" type="ORF">GLOTRDRAFT_105923</name>
</gene>
<dbReference type="STRING" id="670483.S7RL60"/>
<dbReference type="GO" id="GO:0006446">
    <property type="term" value="P:regulation of translational initiation"/>
    <property type="evidence" value="ECO:0007669"/>
    <property type="project" value="TreeGrafter"/>
</dbReference>
<dbReference type="eggNOG" id="KOG3299">
    <property type="taxonomic scope" value="Eukaryota"/>
</dbReference>
<evidence type="ECO:0000313" key="6">
    <source>
        <dbReference type="Proteomes" id="UP000030669"/>
    </source>
</evidence>
<dbReference type="PROSITE" id="PS00910">
    <property type="entry name" value="UPF0029"/>
    <property type="match status" value="1"/>
</dbReference>
<evidence type="ECO:0000256" key="1">
    <source>
        <dbReference type="ARBA" id="ARBA00007665"/>
    </source>
</evidence>
<feature type="compositionally biased region" description="Basic and acidic residues" evidence="3">
    <location>
        <begin position="201"/>
        <end position="212"/>
    </location>
</feature>
<dbReference type="HOGENOM" id="CLU_075864_0_0_1"/>
<feature type="region of interest" description="Disordered" evidence="3">
    <location>
        <begin position="1"/>
        <end position="27"/>
    </location>
</feature>
<dbReference type="OMA" id="SHEISAW"/>
<evidence type="ECO:0000313" key="5">
    <source>
        <dbReference type="EMBL" id="EPQ55105.1"/>
    </source>
</evidence>
<feature type="domain" description="Impact N-terminal" evidence="4">
    <location>
        <begin position="32"/>
        <end position="149"/>
    </location>
</feature>
<dbReference type="InterPro" id="IPR020569">
    <property type="entry name" value="UPF0029_Impact_CS"/>
</dbReference>
<organism evidence="5 6">
    <name type="scientific">Gloeophyllum trabeum (strain ATCC 11539 / FP-39264 / Madison 617)</name>
    <name type="common">Brown rot fungus</name>
    <dbReference type="NCBI Taxonomy" id="670483"/>
    <lineage>
        <taxon>Eukaryota</taxon>
        <taxon>Fungi</taxon>
        <taxon>Dikarya</taxon>
        <taxon>Basidiomycota</taxon>
        <taxon>Agaricomycotina</taxon>
        <taxon>Agaricomycetes</taxon>
        <taxon>Gloeophyllales</taxon>
        <taxon>Gloeophyllaceae</taxon>
        <taxon>Gloeophyllum</taxon>
    </lineage>
</organism>